<reference evidence="2 3" key="1">
    <citation type="journal article" date="2019" name="Nat. Ecol. Evol.">
        <title>Megaphylogeny resolves global patterns of mushroom evolution.</title>
        <authorList>
            <person name="Varga T."/>
            <person name="Krizsan K."/>
            <person name="Foldi C."/>
            <person name="Dima B."/>
            <person name="Sanchez-Garcia M."/>
            <person name="Sanchez-Ramirez S."/>
            <person name="Szollosi G.J."/>
            <person name="Szarkandi J.G."/>
            <person name="Papp V."/>
            <person name="Albert L."/>
            <person name="Andreopoulos W."/>
            <person name="Angelini C."/>
            <person name="Antonin V."/>
            <person name="Barry K.W."/>
            <person name="Bougher N.L."/>
            <person name="Buchanan P."/>
            <person name="Buyck B."/>
            <person name="Bense V."/>
            <person name="Catcheside P."/>
            <person name="Chovatia M."/>
            <person name="Cooper J."/>
            <person name="Damon W."/>
            <person name="Desjardin D."/>
            <person name="Finy P."/>
            <person name="Geml J."/>
            <person name="Haridas S."/>
            <person name="Hughes K."/>
            <person name="Justo A."/>
            <person name="Karasinski D."/>
            <person name="Kautmanova I."/>
            <person name="Kiss B."/>
            <person name="Kocsube S."/>
            <person name="Kotiranta H."/>
            <person name="LaButti K.M."/>
            <person name="Lechner B.E."/>
            <person name="Liimatainen K."/>
            <person name="Lipzen A."/>
            <person name="Lukacs Z."/>
            <person name="Mihaltcheva S."/>
            <person name="Morgado L.N."/>
            <person name="Niskanen T."/>
            <person name="Noordeloos M.E."/>
            <person name="Ohm R.A."/>
            <person name="Ortiz-Santana B."/>
            <person name="Ovrebo C."/>
            <person name="Racz N."/>
            <person name="Riley R."/>
            <person name="Savchenko A."/>
            <person name="Shiryaev A."/>
            <person name="Soop K."/>
            <person name="Spirin V."/>
            <person name="Szebenyi C."/>
            <person name="Tomsovsky M."/>
            <person name="Tulloss R.E."/>
            <person name="Uehling J."/>
            <person name="Grigoriev I.V."/>
            <person name="Vagvolgyi C."/>
            <person name="Papp T."/>
            <person name="Martin F.M."/>
            <person name="Miettinen O."/>
            <person name="Hibbett D.S."/>
            <person name="Nagy L.G."/>
        </authorList>
    </citation>
    <scope>NUCLEOTIDE SEQUENCE [LARGE SCALE GENOMIC DNA]</scope>
    <source>
        <strain evidence="2 3">CBS 121175</strain>
    </source>
</reference>
<keyword evidence="3" id="KW-1185">Reference proteome</keyword>
<evidence type="ECO:0000259" key="1">
    <source>
        <dbReference type="Pfam" id="PF20415"/>
    </source>
</evidence>
<feature type="domain" description="DUF6699" evidence="1">
    <location>
        <begin position="39"/>
        <end position="143"/>
    </location>
</feature>
<name>A0A5C3KT64_COPMA</name>
<accession>A0A5C3KT64</accession>
<organism evidence="2 3">
    <name type="scientific">Coprinopsis marcescibilis</name>
    <name type="common">Agaric fungus</name>
    <name type="synonym">Psathyrella marcescibilis</name>
    <dbReference type="NCBI Taxonomy" id="230819"/>
    <lineage>
        <taxon>Eukaryota</taxon>
        <taxon>Fungi</taxon>
        <taxon>Dikarya</taxon>
        <taxon>Basidiomycota</taxon>
        <taxon>Agaricomycotina</taxon>
        <taxon>Agaricomycetes</taxon>
        <taxon>Agaricomycetidae</taxon>
        <taxon>Agaricales</taxon>
        <taxon>Agaricineae</taxon>
        <taxon>Psathyrellaceae</taxon>
        <taxon>Coprinopsis</taxon>
    </lineage>
</organism>
<dbReference type="InterPro" id="IPR046522">
    <property type="entry name" value="DUF6699"/>
</dbReference>
<dbReference type="OrthoDB" id="3172906at2759"/>
<evidence type="ECO:0000313" key="3">
    <source>
        <dbReference type="Proteomes" id="UP000307440"/>
    </source>
</evidence>
<protein>
    <recommendedName>
        <fullName evidence="1">DUF6699 domain-containing protein</fullName>
    </recommendedName>
</protein>
<sequence>MQPPPLDRNCPPFATVPLPRISNGPVQLNTLLEYHPNPMIDLNVAFDEPAVFPPTTSLTIRTPFSTTPIVVLRQGHIIRVKDVLFSIYNALCQATQPYNGTRPDSHLFSTNHYNNGGMASPYTPEQLITSFLCNRCQWEGLRESSSAPDVWVLHIR</sequence>
<dbReference type="Pfam" id="PF20415">
    <property type="entry name" value="DUF6699"/>
    <property type="match status" value="1"/>
</dbReference>
<feature type="non-terminal residue" evidence="2">
    <location>
        <position position="1"/>
    </location>
</feature>
<dbReference type="EMBL" id="ML210212">
    <property type="protein sequence ID" value="TFK23771.1"/>
    <property type="molecule type" value="Genomic_DNA"/>
</dbReference>
<evidence type="ECO:0000313" key="2">
    <source>
        <dbReference type="EMBL" id="TFK23771.1"/>
    </source>
</evidence>
<dbReference type="Proteomes" id="UP000307440">
    <property type="component" value="Unassembled WGS sequence"/>
</dbReference>
<dbReference type="AlphaFoldDB" id="A0A5C3KT64"/>
<proteinExistence type="predicted"/>
<gene>
    <name evidence="2" type="ORF">FA15DRAFT_670154</name>
</gene>